<evidence type="ECO:0000313" key="4">
    <source>
        <dbReference type="Proteomes" id="UP000521872"/>
    </source>
</evidence>
<feature type="transmembrane region" description="Helical" evidence="2">
    <location>
        <begin position="115"/>
        <end position="133"/>
    </location>
</feature>
<keyword evidence="4" id="KW-1185">Reference proteome</keyword>
<proteinExistence type="predicted"/>
<feature type="compositionally biased region" description="Basic and acidic residues" evidence="1">
    <location>
        <begin position="44"/>
        <end position="60"/>
    </location>
</feature>
<gene>
    <name evidence="3" type="ORF">D9613_010734</name>
</gene>
<feature type="region of interest" description="Disordered" evidence="1">
    <location>
        <begin position="1"/>
        <end position="61"/>
    </location>
</feature>
<feature type="transmembrane region" description="Helical" evidence="2">
    <location>
        <begin position="89"/>
        <end position="109"/>
    </location>
</feature>
<comment type="caution">
    <text evidence="3">The sequence shown here is derived from an EMBL/GenBank/DDBJ whole genome shotgun (WGS) entry which is preliminary data.</text>
</comment>
<evidence type="ECO:0000313" key="3">
    <source>
        <dbReference type="EMBL" id="KAF4612984.1"/>
    </source>
</evidence>
<keyword evidence="2" id="KW-1133">Transmembrane helix</keyword>
<dbReference type="AlphaFoldDB" id="A0A8H4QLA8"/>
<protein>
    <recommendedName>
        <fullName evidence="5">Transmembrane protein</fullName>
    </recommendedName>
</protein>
<sequence>MGNSREFASFPIEKEEEDDEADKPFGSHRHIPRLEDSLPSSAAKGEEHRQSTSKRDEQRKQFGVQDASLTIPLSDSTTTIRFSALSHHAWLFVVIVLRIFFFVILLAFSTASTSASEPIQVLPTLYLIVFLVLRDSLSWFRREVWVQMGGFSGGGGGLYDDAGWLLYSLFSGCSYPCSLARAAHVILSSGGLDFYGSPLSNDLRV</sequence>
<evidence type="ECO:0000256" key="1">
    <source>
        <dbReference type="SAM" id="MobiDB-lite"/>
    </source>
</evidence>
<keyword evidence="2" id="KW-0472">Membrane</keyword>
<accession>A0A8H4QLA8</accession>
<reference evidence="3 4" key="1">
    <citation type="submission" date="2019-12" db="EMBL/GenBank/DDBJ databases">
        <authorList>
            <person name="Floudas D."/>
            <person name="Bentzer J."/>
            <person name="Ahren D."/>
            <person name="Johansson T."/>
            <person name="Persson P."/>
            <person name="Tunlid A."/>
        </authorList>
    </citation>
    <scope>NUCLEOTIDE SEQUENCE [LARGE SCALE GENOMIC DNA]</scope>
    <source>
        <strain evidence="3 4">CBS 102.39</strain>
    </source>
</reference>
<dbReference type="EMBL" id="JAACJL010000046">
    <property type="protein sequence ID" value="KAF4612984.1"/>
    <property type="molecule type" value="Genomic_DNA"/>
</dbReference>
<evidence type="ECO:0000256" key="2">
    <source>
        <dbReference type="SAM" id="Phobius"/>
    </source>
</evidence>
<keyword evidence="2" id="KW-0812">Transmembrane</keyword>
<evidence type="ECO:0008006" key="5">
    <source>
        <dbReference type="Google" id="ProtNLM"/>
    </source>
</evidence>
<dbReference type="Proteomes" id="UP000521872">
    <property type="component" value="Unassembled WGS sequence"/>
</dbReference>
<organism evidence="3 4">
    <name type="scientific">Agrocybe pediades</name>
    <dbReference type="NCBI Taxonomy" id="84607"/>
    <lineage>
        <taxon>Eukaryota</taxon>
        <taxon>Fungi</taxon>
        <taxon>Dikarya</taxon>
        <taxon>Basidiomycota</taxon>
        <taxon>Agaricomycotina</taxon>
        <taxon>Agaricomycetes</taxon>
        <taxon>Agaricomycetidae</taxon>
        <taxon>Agaricales</taxon>
        <taxon>Agaricineae</taxon>
        <taxon>Strophariaceae</taxon>
        <taxon>Agrocybe</taxon>
    </lineage>
</organism>
<name>A0A8H4QLA8_9AGAR</name>